<dbReference type="EMBL" id="AVOT02002557">
    <property type="protein sequence ID" value="MBW0470827.1"/>
    <property type="molecule type" value="Genomic_DNA"/>
</dbReference>
<accession>A0A9Q3BSU2</accession>
<dbReference type="Proteomes" id="UP000765509">
    <property type="component" value="Unassembled WGS sequence"/>
</dbReference>
<gene>
    <name evidence="1" type="ORF">O181_010542</name>
</gene>
<evidence type="ECO:0000313" key="1">
    <source>
        <dbReference type="EMBL" id="MBW0470827.1"/>
    </source>
</evidence>
<comment type="caution">
    <text evidence="1">The sequence shown here is derived from an EMBL/GenBank/DDBJ whole genome shotgun (WGS) entry which is preliminary data.</text>
</comment>
<sequence length="86" mass="9762">MTNSCDACQQEHKKYLFIACPLQPCNQRNSCGRHPSEDSFVVNNEKKEFLGANGPWDPKMSGRNAYKQLTSSLKHQFVHPPTQPTI</sequence>
<protein>
    <submittedName>
        <fullName evidence="1">Uncharacterized protein</fullName>
    </submittedName>
</protein>
<dbReference type="AlphaFoldDB" id="A0A9Q3BSU2"/>
<keyword evidence="2" id="KW-1185">Reference proteome</keyword>
<name>A0A9Q3BSU2_9BASI</name>
<reference evidence="1" key="1">
    <citation type="submission" date="2021-03" db="EMBL/GenBank/DDBJ databases">
        <title>Draft genome sequence of rust myrtle Austropuccinia psidii MF-1, a brazilian biotype.</title>
        <authorList>
            <person name="Quecine M.C."/>
            <person name="Pachon D.M.R."/>
            <person name="Bonatelli M.L."/>
            <person name="Correr F.H."/>
            <person name="Franceschini L.M."/>
            <person name="Leite T.F."/>
            <person name="Margarido G.R.A."/>
            <person name="Almeida C.A."/>
            <person name="Ferrarezi J.A."/>
            <person name="Labate C.A."/>
        </authorList>
    </citation>
    <scope>NUCLEOTIDE SEQUENCE</scope>
    <source>
        <strain evidence="1">MF-1</strain>
    </source>
</reference>
<evidence type="ECO:0000313" key="2">
    <source>
        <dbReference type="Proteomes" id="UP000765509"/>
    </source>
</evidence>
<organism evidence="1 2">
    <name type="scientific">Austropuccinia psidii MF-1</name>
    <dbReference type="NCBI Taxonomy" id="1389203"/>
    <lineage>
        <taxon>Eukaryota</taxon>
        <taxon>Fungi</taxon>
        <taxon>Dikarya</taxon>
        <taxon>Basidiomycota</taxon>
        <taxon>Pucciniomycotina</taxon>
        <taxon>Pucciniomycetes</taxon>
        <taxon>Pucciniales</taxon>
        <taxon>Sphaerophragmiaceae</taxon>
        <taxon>Austropuccinia</taxon>
    </lineage>
</organism>
<proteinExistence type="predicted"/>